<sequence length="154" mass="16804">MNILITAGLGLKSIKLGKLLKLHSVTLADFGDLSTINVSNITFKSLGEKNEDSLAHQLLTACLDVNADVLIPLYKDEIESCKVAIPLFEEFGIQVVIASEINIDVKELSVLVDQETLILSKGNELISGKFLESKMECSGIYVKNSEGTQFKAFI</sequence>
<comment type="caution">
    <text evidence="1">The sequence shown here is derived from an EMBL/GenBank/DDBJ whole genome shotgun (WGS) entry which is preliminary data.</text>
</comment>
<dbReference type="RefSeq" id="WP_330146737.1">
    <property type="nucleotide sequence ID" value="NZ_JAZDQU010000002.1"/>
</dbReference>
<evidence type="ECO:0000313" key="2">
    <source>
        <dbReference type="Proteomes" id="UP001337681"/>
    </source>
</evidence>
<dbReference type="EMBL" id="JAZDQU010000002">
    <property type="protein sequence ID" value="MEE1885845.1"/>
    <property type="molecule type" value="Genomic_DNA"/>
</dbReference>
<proteinExistence type="predicted"/>
<name>A0ABU7H3E3_9SPHI</name>
<reference evidence="1 2" key="1">
    <citation type="submission" date="2024-01" db="EMBL/GenBank/DDBJ databases">
        <title>Pedobacter sp. nov., isolated from oil-contaminated soil.</title>
        <authorList>
            <person name="Le N.T.T."/>
        </authorList>
    </citation>
    <scope>NUCLEOTIDE SEQUENCE [LARGE SCALE GENOMIC DNA]</scope>
    <source>
        <strain evidence="1 2">VNH31</strain>
    </source>
</reference>
<gene>
    <name evidence="1" type="ORF">VRU49_10495</name>
</gene>
<organism evidence="1 2">
    <name type="scientific">Pedobacter flavus</name>
    <dbReference type="NCBI Taxonomy" id="3113906"/>
    <lineage>
        <taxon>Bacteria</taxon>
        <taxon>Pseudomonadati</taxon>
        <taxon>Bacteroidota</taxon>
        <taxon>Sphingobacteriia</taxon>
        <taxon>Sphingobacteriales</taxon>
        <taxon>Sphingobacteriaceae</taxon>
        <taxon>Pedobacter</taxon>
    </lineage>
</organism>
<accession>A0ABU7H3E3</accession>
<evidence type="ECO:0000313" key="1">
    <source>
        <dbReference type="EMBL" id="MEE1885845.1"/>
    </source>
</evidence>
<dbReference type="Proteomes" id="UP001337681">
    <property type="component" value="Unassembled WGS sequence"/>
</dbReference>
<keyword evidence="2" id="KW-1185">Reference proteome</keyword>
<protein>
    <submittedName>
        <fullName evidence="1">Uncharacterized protein</fullName>
    </submittedName>
</protein>